<dbReference type="EMBL" id="CP047897">
    <property type="protein sequence ID" value="QHL87830.1"/>
    <property type="molecule type" value="Genomic_DNA"/>
</dbReference>
<keyword evidence="2" id="KW-1185">Reference proteome</keyword>
<dbReference type="AlphaFoldDB" id="A0A6P1NXT3"/>
<dbReference type="Proteomes" id="UP000464214">
    <property type="component" value="Chromosome"/>
</dbReference>
<accession>A0A6P1NXT3</accession>
<gene>
    <name evidence="1" type="ORF">GU926_10475</name>
</gene>
<organism evidence="1 2">
    <name type="scientific">Nibribacter ruber</name>
    <dbReference type="NCBI Taxonomy" id="2698458"/>
    <lineage>
        <taxon>Bacteria</taxon>
        <taxon>Pseudomonadati</taxon>
        <taxon>Bacteroidota</taxon>
        <taxon>Cytophagia</taxon>
        <taxon>Cytophagales</taxon>
        <taxon>Hymenobacteraceae</taxon>
        <taxon>Nibribacter</taxon>
    </lineage>
</organism>
<proteinExistence type="predicted"/>
<evidence type="ECO:0008006" key="3">
    <source>
        <dbReference type="Google" id="ProtNLM"/>
    </source>
</evidence>
<protein>
    <recommendedName>
        <fullName evidence="3">Outer membrane beta-barrel protein</fullName>
    </recommendedName>
</protein>
<reference evidence="1 2" key="1">
    <citation type="submission" date="2020-01" db="EMBL/GenBank/DDBJ databases">
        <authorList>
            <person name="Kim M."/>
        </authorList>
    </citation>
    <scope>NUCLEOTIDE SEQUENCE [LARGE SCALE GENOMIC DNA]</scope>
    <source>
        <strain evidence="1 2">BT10</strain>
    </source>
</reference>
<dbReference type="KEGG" id="nib:GU926_10475"/>
<name>A0A6P1NXT3_9BACT</name>
<evidence type="ECO:0000313" key="2">
    <source>
        <dbReference type="Proteomes" id="UP000464214"/>
    </source>
</evidence>
<sequence length="243" mass="27570">MCFCLPVGWALAQNVEEEETYTREFTYGINFNSNGGLIGGAMIKSAYHLSGEWYHFWAVEVVEVKHPKEDRWQNPITGASYVYGKSNYLFAIRPEYGREYTFFRKAAESGVQVNGIVAAGPSIGLLAPYYIDYDRSQYDANRRLTGPVVVQSEHYDPEIHKEEWRILGGSGVFKGLAEPNFRVGAHVKAGVSFEYGRYMESVTGIEVGVMHEAYTSKVPIIPEAEQRSQFTSVYLTLYYGRRH</sequence>
<evidence type="ECO:0000313" key="1">
    <source>
        <dbReference type="EMBL" id="QHL87830.1"/>
    </source>
</evidence>
<dbReference type="RefSeq" id="WP_160691588.1">
    <property type="nucleotide sequence ID" value="NZ_CP047897.1"/>
</dbReference>